<organism evidence="11">
    <name type="scientific">Leucothrix mucor</name>
    <dbReference type="NCBI Taxonomy" id="45248"/>
    <lineage>
        <taxon>Bacteria</taxon>
        <taxon>Pseudomonadati</taxon>
        <taxon>Pseudomonadota</taxon>
        <taxon>Gammaproteobacteria</taxon>
        <taxon>Thiotrichales</taxon>
        <taxon>Thiotrichaceae</taxon>
        <taxon>Leucothrix</taxon>
    </lineage>
</organism>
<dbReference type="InterPro" id="IPR023707">
    <property type="entry name" value="OM_assembly_BamA"/>
</dbReference>
<keyword evidence="2 8" id="KW-1134">Transmembrane beta strand</keyword>
<dbReference type="AlphaFoldDB" id="A0A7V2WUP1"/>
<evidence type="ECO:0000256" key="7">
    <source>
        <dbReference type="ARBA" id="ARBA00023237"/>
    </source>
</evidence>
<feature type="domain" description="POTRA" evidence="10">
    <location>
        <begin position="177"/>
        <end position="265"/>
    </location>
</feature>
<name>A0A7V2WUP1_LEUMU</name>
<dbReference type="GO" id="GO:0043165">
    <property type="term" value="P:Gram-negative-bacterium-type cell outer membrane assembly"/>
    <property type="evidence" value="ECO:0007669"/>
    <property type="project" value="UniProtKB-UniRule"/>
</dbReference>
<evidence type="ECO:0000256" key="1">
    <source>
        <dbReference type="ARBA" id="ARBA00004370"/>
    </source>
</evidence>
<comment type="function">
    <text evidence="8">Part of the outer membrane protein assembly complex, which is involved in assembly and insertion of beta-barrel proteins into the outer membrane.</text>
</comment>
<keyword evidence="6 8" id="KW-0472">Membrane</keyword>
<feature type="chain" id="PRO_5031637484" description="Outer membrane protein assembly factor BamA" evidence="8">
    <location>
        <begin position="24"/>
        <end position="761"/>
    </location>
</feature>
<dbReference type="InterPro" id="IPR039910">
    <property type="entry name" value="D15-like"/>
</dbReference>
<accession>A0A7V2WUP1</accession>
<evidence type="ECO:0000256" key="6">
    <source>
        <dbReference type="ARBA" id="ARBA00023136"/>
    </source>
</evidence>
<comment type="subcellular location">
    <subcellularLocation>
        <location evidence="8">Cell outer membrane</location>
    </subcellularLocation>
    <subcellularLocation>
        <location evidence="1">Membrane</location>
    </subcellularLocation>
</comment>
<comment type="subunit">
    <text evidence="8">Part of the Bam complex.</text>
</comment>
<dbReference type="PANTHER" id="PTHR12815:SF23">
    <property type="entry name" value="OUTER MEMBRANE PROTEIN ASSEMBLY FACTOR BAMA"/>
    <property type="match status" value="1"/>
</dbReference>
<comment type="caution">
    <text evidence="11">The sequence shown here is derived from an EMBL/GenBank/DDBJ whole genome shotgun (WGS) entry which is preliminary data.</text>
</comment>
<feature type="signal peptide" evidence="8">
    <location>
        <begin position="1"/>
        <end position="23"/>
    </location>
</feature>
<dbReference type="GO" id="GO:1990063">
    <property type="term" value="C:Bam protein complex"/>
    <property type="evidence" value="ECO:0007669"/>
    <property type="project" value="TreeGrafter"/>
</dbReference>
<evidence type="ECO:0000256" key="2">
    <source>
        <dbReference type="ARBA" id="ARBA00022452"/>
    </source>
</evidence>
<evidence type="ECO:0000256" key="8">
    <source>
        <dbReference type="HAMAP-Rule" id="MF_01430"/>
    </source>
</evidence>
<dbReference type="PROSITE" id="PS51779">
    <property type="entry name" value="POTRA"/>
    <property type="match status" value="4"/>
</dbReference>
<gene>
    <name evidence="8 11" type="primary">bamA</name>
    <name evidence="11" type="ORF">ENJ51_04075</name>
</gene>
<evidence type="ECO:0000256" key="3">
    <source>
        <dbReference type="ARBA" id="ARBA00022692"/>
    </source>
</evidence>
<dbReference type="NCBIfam" id="TIGR03303">
    <property type="entry name" value="OM_YaeT"/>
    <property type="match status" value="1"/>
</dbReference>
<dbReference type="PIRSF" id="PIRSF006076">
    <property type="entry name" value="OM_assembly_OMP85"/>
    <property type="match status" value="1"/>
</dbReference>
<evidence type="ECO:0000256" key="9">
    <source>
        <dbReference type="NCBIfam" id="TIGR03303"/>
    </source>
</evidence>
<feature type="domain" description="POTRA" evidence="10">
    <location>
        <begin position="94"/>
        <end position="174"/>
    </location>
</feature>
<evidence type="ECO:0000313" key="11">
    <source>
        <dbReference type="EMBL" id="HFC91969.1"/>
    </source>
</evidence>
<feature type="domain" description="POTRA" evidence="10">
    <location>
        <begin position="26"/>
        <end position="93"/>
    </location>
</feature>
<dbReference type="Pfam" id="PF01103">
    <property type="entry name" value="Omp85"/>
    <property type="match status" value="1"/>
</dbReference>
<dbReference type="InterPro" id="IPR000184">
    <property type="entry name" value="Bac_surfAg_D15"/>
</dbReference>
<feature type="domain" description="POTRA" evidence="10">
    <location>
        <begin position="349"/>
        <end position="423"/>
    </location>
</feature>
<keyword evidence="7 8" id="KW-0998">Cell outer membrane</keyword>
<reference evidence="11" key="1">
    <citation type="journal article" date="2020" name="mSystems">
        <title>Genome- and Community-Level Interaction Insights into Carbon Utilization and Element Cycling Functions of Hydrothermarchaeota in Hydrothermal Sediment.</title>
        <authorList>
            <person name="Zhou Z."/>
            <person name="Liu Y."/>
            <person name="Xu W."/>
            <person name="Pan J."/>
            <person name="Luo Z.H."/>
            <person name="Li M."/>
        </authorList>
    </citation>
    <scope>NUCLEOTIDE SEQUENCE [LARGE SCALE GENOMIC DNA]</scope>
    <source>
        <strain evidence="11">HyVt-493</strain>
    </source>
</reference>
<keyword evidence="4 8" id="KW-0732">Signal</keyword>
<dbReference type="Gene3D" id="3.10.20.310">
    <property type="entry name" value="membrane protein fhac"/>
    <property type="match status" value="5"/>
</dbReference>
<dbReference type="EMBL" id="DRMS01000160">
    <property type="protein sequence ID" value="HFC91969.1"/>
    <property type="molecule type" value="Genomic_DNA"/>
</dbReference>
<keyword evidence="3 8" id="KW-0812">Transmembrane</keyword>
<keyword evidence="5 8" id="KW-0677">Repeat</keyword>
<dbReference type="Gene3D" id="2.40.160.50">
    <property type="entry name" value="membrane protein fhac: a member of the omp85/tpsb transporter family"/>
    <property type="match status" value="1"/>
</dbReference>
<dbReference type="PANTHER" id="PTHR12815">
    <property type="entry name" value="SORTING AND ASSEMBLY MACHINERY SAMM50 PROTEIN FAMILY MEMBER"/>
    <property type="match status" value="1"/>
</dbReference>
<dbReference type="InterPro" id="IPR010827">
    <property type="entry name" value="BamA/TamA_POTRA"/>
</dbReference>
<dbReference type="SUPFAM" id="SSF56935">
    <property type="entry name" value="Porins"/>
    <property type="match status" value="1"/>
</dbReference>
<protein>
    <recommendedName>
        <fullName evidence="8 9">Outer membrane protein assembly factor BamA</fullName>
    </recommendedName>
</protein>
<proteinExistence type="inferred from homology"/>
<dbReference type="GO" id="GO:0051205">
    <property type="term" value="P:protein insertion into membrane"/>
    <property type="evidence" value="ECO:0007669"/>
    <property type="project" value="UniProtKB-UniRule"/>
</dbReference>
<dbReference type="HAMAP" id="MF_01430">
    <property type="entry name" value="OM_assembly_BamA"/>
    <property type="match status" value="1"/>
</dbReference>
<dbReference type="Proteomes" id="UP000885750">
    <property type="component" value="Unassembled WGS sequence"/>
</dbReference>
<comment type="similarity">
    <text evidence="8">Belongs to the BamA family.</text>
</comment>
<sequence length="761" mass="84631" precursor="true">MIKNTLQLSLASCLFAVSHGAWAASFVLQDIEIKGLERIAAGTVLSNLPIGIGQTYDDRMSAQMVSSLYKTGLFEDVRLSKRGNILIVNVKERAAVGEINISGNHIIEKKSILEALKRAGIAKGRPLNKATLSQIQKEIKRQYLARGNYAADVQTGLQKLSRNRIAVNIKIKEGKVARIKKVRISGNKAFSESTLKALLETGRAGTFSFFSTRDKYSKQKLVGDLDKLTAFYKDRGYLHFEVTSTQVSLSKDKSAVFVNINLHEGDQYRVGAIRIASNSSTSQQQLRRLVHMKQGQVFSQQALEKTRKDLKAQVGKQGFAFSRLRITPQLDKVRKVVNLDFQLDKGQRTYVRRINIRGNYRSKDEVFRREMRQLESSWFSKEKVERSKVRIQRLPFIESVRITTSPVAGTHDQIDLDVTVKERSSNQFSAGVGYSQSDGLLFNVGLSQNNFMGTGKSLSIAAENSASTKNLRISYNNPYHTVDGIGRGFNVFYNKTNANEADISDYESDSYGADLNYTIPLGEDDSLRFSVGGEHREIKTSSASTPDHIKQFVIDHGKTYNQLLGTLSYIHDTRNRSLFPNKGQRQSLAVEVGFPGSDLQFYKLKYRAKFYKPITDDITFALKGGVSYGKGMGDTKELPFYENFYAGGIGSVRGYDHNSLGPKDSNKASRGGNLRTTITAEVQFPMPFLGDVKGLKASAFVDGGNVFNDKFNADEMRYSAGVSATWMTPLGAPLTVSYSKPLNAKDDDETSKVQFSLGATF</sequence>
<dbReference type="Pfam" id="PF07244">
    <property type="entry name" value="POTRA"/>
    <property type="match status" value="4"/>
</dbReference>
<dbReference type="InterPro" id="IPR034746">
    <property type="entry name" value="POTRA"/>
</dbReference>
<evidence type="ECO:0000259" key="10">
    <source>
        <dbReference type="PROSITE" id="PS51779"/>
    </source>
</evidence>
<evidence type="ECO:0000256" key="4">
    <source>
        <dbReference type="ARBA" id="ARBA00022729"/>
    </source>
</evidence>
<evidence type="ECO:0000256" key="5">
    <source>
        <dbReference type="ARBA" id="ARBA00022737"/>
    </source>
</evidence>